<protein>
    <recommendedName>
        <fullName evidence="2">C3H1-type domain-containing protein</fullName>
    </recommendedName>
</protein>
<dbReference type="InterPro" id="IPR000571">
    <property type="entry name" value="Znf_CCCH"/>
</dbReference>
<dbReference type="EMBL" id="CDMY01000718">
    <property type="protein sequence ID" value="CEM31360.1"/>
    <property type="molecule type" value="Genomic_DNA"/>
</dbReference>
<organism evidence="3 4">
    <name type="scientific">Vitrella brassicaformis (strain CCMP3155)</name>
    <dbReference type="NCBI Taxonomy" id="1169540"/>
    <lineage>
        <taxon>Eukaryota</taxon>
        <taxon>Sar</taxon>
        <taxon>Alveolata</taxon>
        <taxon>Colpodellida</taxon>
        <taxon>Vitrellaceae</taxon>
        <taxon>Vitrella</taxon>
    </lineage>
</organism>
<evidence type="ECO:0000313" key="4">
    <source>
        <dbReference type="Proteomes" id="UP000041254"/>
    </source>
</evidence>
<dbReference type="PhylomeDB" id="A0A0G4GMK5"/>
<dbReference type="AlphaFoldDB" id="A0A0G4GMK5"/>
<keyword evidence="1" id="KW-0862">Zinc</keyword>
<feature type="zinc finger region" description="C3H1-type" evidence="1">
    <location>
        <begin position="64"/>
        <end position="93"/>
    </location>
</feature>
<keyword evidence="1" id="KW-0863">Zinc-finger</keyword>
<dbReference type="InterPro" id="IPR021139">
    <property type="entry name" value="NYN"/>
</dbReference>
<dbReference type="Gene3D" id="3.40.50.1010">
    <property type="entry name" value="5'-nuclease"/>
    <property type="match status" value="1"/>
</dbReference>
<dbReference type="Proteomes" id="UP000041254">
    <property type="component" value="Unassembled WGS sequence"/>
</dbReference>
<dbReference type="Pfam" id="PF01936">
    <property type="entry name" value="NYN"/>
    <property type="match status" value="1"/>
</dbReference>
<evidence type="ECO:0000259" key="2">
    <source>
        <dbReference type="PROSITE" id="PS50103"/>
    </source>
</evidence>
<dbReference type="GO" id="GO:0004540">
    <property type="term" value="F:RNA nuclease activity"/>
    <property type="evidence" value="ECO:0007669"/>
    <property type="project" value="InterPro"/>
</dbReference>
<dbReference type="InParanoid" id="A0A0G4GMK5"/>
<accession>A0A0G4GMK5</accession>
<evidence type="ECO:0000256" key="1">
    <source>
        <dbReference type="PROSITE-ProRule" id="PRU00723"/>
    </source>
</evidence>
<sequence length="313" mass="34336">MASSFPASFSSREGRVCPVANGQDRVSVQGYTFAHGREEGKCAKGVNCTYVHARPPSVVLEVAKPNAELCKFIKPDGSGCDYGVKCFNLHSMIEQRIVQRNARGSSMAYNRAPGFPVYPSSPSSSVTASTPTAIVGSRGECALVIDGGTLEMGFLEATKRYIKGKDFKITVDAIQDKFNCKVTPYFTDYFGTEPEALRGPVAQQALGKYYKGIKGMGFAPHLSELKSNGKQKGTDIAIARKIEKMANNPEVPAIILLTGDSDFEDLLQETKSEKSDKRKPVFLVTWKKCLNRRLLPLVREVLYLDDIFPPTSE</sequence>
<dbReference type="GO" id="GO:0008270">
    <property type="term" value="F:zinc ion binding"/>
    <property type="evidence" value="ECO:0007669"/>
    <property type="project" value="UniProtKB-KW"/>
</dbReference>
<proteinExistence type="predicted"/>
<reference evidence="3 4" key="1">
    <citation type="submission" date="2014-11" db="EMBL/GenBank/DDBJ databases">
        <authorList>
            <person name="Zhu J."/>
            <person name="Qi W."/>
            <person name="Song R."/>
        </authorList>
    </citation>
    <scope>NUCLEOTIDE SEQUENCE [LARGE SCALE GENOMIC DNA]</scope>
</reference>
<keyword evidence="1" id="KW-0479">Metal-binding</keyword>
<keyword evidence="4" id="KW-1185">Reference proteome</keyword>
<dbReference type="PROSITE" id="PS50103">
    <property type="entry name" value="ZF_C3H1"/>
    <property type="match status" value="1"/>
</dbReference>
<feature type="domain" description="C3H1-type" evidence="2">
    <location>
        <begin position="64"/>
        <end position="93"/>
    </location>
</feature>
<evidence type="ECO:0000313" key="3">
    <source>
        <dbReference type="EMBL" id="CEM31360.1"/>
    </source>
</evidence>
<name>A0A0G4GMK5_VITBC</name>
<gene>
    <name evidence="3" type="ORF">Vbra_10124</name>
</gene>
<dbReference type="VEuPathDB" id="CryptoDB:Vbra_10124"/>